<evidence type="ECO:0000313" key="1">
    <source>
        <dbReference type="EMBL" id="KAI6091023.1"/>
    </source>
</evidence>
<reference evidence="1 2" key="1">
    <citation type="journal article" date="2022" name="New Phytol.">
        <title>Ecological generalism drives hyperdiversity of secondary metabolite gene clusters in xylarialean endophytes.</title>
        <authorList>
            <person name="Franco M.E.E."/>
            <person name="Wisecaver J.H."/>
            <person name="Arnold A.E."/>
            <person name="Ju Y.M."/>
            <person name="Slot J.C."/>
            <person name="Ahrendt S."/>
            <person name="Moore L.P."/>
            <person name="Eastman K.E."/>
            <person name="Scott K."/>
            <person name="Konkel Z."/>
            <person name="Mondo S.J."/>
            <person name="Kuo A."/>
            <person name="Hayes R.D."/>
            <person name="Haridas S."/>
            <person name="Andreopoulos B."/>
            <person name="Riley R."/>
            <person name="LaButti K."/>
            <person name="Pangilinan J."/>
            <person name="Lipzen A."/>
            <person name="Amirebrahimi M."/>
            <person name="Yan J."/>
            <person name="Adam C."/>
            <person name="Keymanesh K."/>
            <person name="Ng V."/>
            <person name="Louie K."/>
            <person name="Northen T."/>
            <person name="Drula E."/>
            <person name="Henrissat B."/>
            <person name="Hsieh H.M."/>
            <person name="Youens-Clark K."/>
            <person name="Lutzoni F."/>
            <person name="Miadlikowska J."/>
            <person name="Eastwood D.C."/>
            <person name="Hamelin R.C."/>
            <person name="Grigoriev I.V."/>
            <person name="U'Ren J.M."/>
        </authorList>
    </citation>
    <scope>NUCLEOTIDE SEQUENCE [LARGE SCALE GENOMIC DNA]</scope>
    <source>
        <strain evidence="1 2">ER1909</strain>
    </source>
</reference>
<dbReference type="Proteomes" id="UP001497680">
    <property type="component" value="Unassembled WGS sequence"/>
</dbReference>
<accession>A0ACC0DE73</accession>
<keyword evidence="2" id="KW-1185">Reference proteome</keyword>
<protein>
    <submittedName>
        <fullName evidence="1">Uncharacterized protein</fullName>
    </submittedName>
</protein>
<proteinExistence type="predicted"/>
<organism evidence="1 2">
    <name type="scientific">Hypoxylon rubiginosum</name>
    <dbReference type="NCBI Taxonomy" id="110542"/>
    <lineage>
        <taxon>Eukaryota</taxon>
        <taxon>Fungi</taxon>
        <taxon>Dikarya</taxon>
        <taxon>Ascomycota</taxon>
        <taxon>Pezizomycotina</taxon>
        <taxon>Sordariomycetes</taxon>
        <taxon>Xylariomycetidae</taxon>
        <taxon>Xylariales</taxon>
        <taxon>Hypoxylaceae</taxon>
        <taxon>Hypoxylon</taxon>
    </lineage>
</organism>
<comment type="caution">
    <text evidence="1">The sequence shown here is derived from an EMBL/GenBank/DDBJ whole genome shotgun (WGS) entry which is preliminary data.</text>
</comment>
<dbReference type="EMBL" id="MU394288">
    <property type="protein sequence ID" value="KAI6091023.1"/>
    <property type="molecule type" value="Genomic_DNA"/>
</dbReference>
<name>A0ACC0DE73_9PEZI</name>
<evidence type="ECO:0000313" key="2">
    <source>
        <dbReference type="Proteomes" id="UP001497680"/>
    </source>
</evidence>
<gene>
    <name evidence="1" type="ORF">F4821DRAFT_255311</name>
</gene>
<sequence>MRSSTPLAALLVPAAPSLAFPTFPKLASLLENRSSGTLSVWKLATPLCDNETPADWRWISPAADCLEYRDRSGASQPVYAVGGSAAGVR</sequence>